<dbReference type="PANTHER" id="PTHR11439:SF483">
    <property type="entry name" value="PEPTIDE SYNTHASE GLIP-LIKE, PUTATIVE (AFU_ORTHOLOGUE AFUA_3G12920)-RELATED"/>
    <property type="match status" value="1"/>
</dbReference>
<dbReference type="OMA" id="WHEAMIE"/>
<dbReference type="VEuPathDB" id="FungiDB:CLUG_05878"/>
<reference evidence="1 2" key="1">
    <citation type="journal article" date="2009" name="Nature">
        <title>Evolution of pathogenicity and sexual reproduction in eight Candida genomes.</title>
        <authorList>
            <person name="Butler G."/>
            <person name="Rasmussen M.D."/>
            <person name="Lin M.F."/>
            <person name="Santos M.A."/>
            <person name="Sakthikumar S."/>
            <person name="Munro C.A."/>
            <person name="Rheinbay E."/>
            <person name="Grabherr M."/>
            <person name="Forche A."/>
            <person name="Reedy J.L."/>
            <person name="Agrafioti I."/>
            <person name="Arnaud M.B."/>
            <person name="Bates S."/>
            <person name="Brown A.J."/>
            <person name="Brunke S."/>
            <person name="Costanzo M.C."/>
            <person name="Fitzpatrick D.A."/>
            <person name="de Groot P.W."/>
            <person name="Harris D."/>
            <person name="Hoyer L.L."/>
            <person name="Hube B."/>
            <person name="Klis F.M."/>
            <person name="Kodira C."/>
            <person name="Lennard N."/>
            <person name="Logue M.E."/>
            <person name="Martin R."/>
            <person name="Neiman A.M."/>
            <person name="Nikolaou E."/>
            <person name="Quail M.A."/>
            <person name="Quinn J."/>
            <person name="Santos M.C."/>
            <person name="Schmitzberger F.F."/>
            <person name="Sherlock G."/>
            <person name="Shah P."/>
            <person name="Silverstein K.A."/>
            <person name="Skrzypek M.S."/>
            <person name="Soll D."/>
            <person name="Staggs R."/>
            <person name="Stansfield I."/>
            <person name="Stumpf M.P."/>
            <person name="Sudbery P.E."/>
            <person name="Srikantha T."/>
            <person name="Zeng Q."/>
            <person name="Berman J."/>
            <person name="Berriman M."/>
            <person name="Heitman J."/>
            <person name="Gow N.A."/>
            <person name="Lorenz M.C."/>
            <person name="Birren B.W."/>
            <person name="Kellis M."/>
            <person name="Cuomo C.A."/>
        </authorList>
    </citation>
    <scope>NUCLEOTIDE SEQUENCE [LARGE SCALE GENOMIC DNA]</scope>
    <source>
        <strain evidence="1 2">ATCC 42720</strain>
    </source>
</reference>
<proteinExistence type="predicted"/>
<name>C4YC61_CLAL4</name>
<dbReference type="EMBL" id="CH408083">
    <property type="protein sequence ID" value="EEQ41750.1"/>
    <property type="molecule type" value="Genomic_DNA"/>
</dbReference>
<dbReference type="OrthoDB" id="4092852at2759"/>
<accession>C4YC61</accession>
<dbReference type="STRING" id="306902.C4YC61"/>
<dbReference type="CDD" id="cd09272">
    <property type="entry name" value="RNase_HI_RT_Ty1"/>
    <property type="match status" value="1"/>
</dbReference>
<dbReference type="AlphaFoldDB" id="C4YC61"/>
<dbReference type="PANTHER" id="PTHR11439">
    <property type="entry name" value="GAG-POL-RELATED RETROTRANSPOSON"/>
    <property type="match status" value="1"/>
</dbReference>
<dbReference type="Proteomes" id="UP000007703">
    <property type="component" value="Unassembled WGS sequence"/>
</dbReference>
<dbReference type="SUPFAM" id="SSF56672">
    <property type="entry name" value="DNA/RNA polymerases"/>
    <property type="match status" value="1"/>
</dbReference>
<dbReference type="KEGG" id="clu:CLUG_05878"/>
<dbReference type="HOGENOM" id="CLU_001650_6_0_1"/>
<dbReference type="InParanoid" id="C4YC61"/>
<organism evidence="1 2">
    <name type="scientific">Clavispora lusitaniae (strain ATCC 42720)</name>
    <name type="common">Yeast</name>
    <name type="synonym">Candida lusitaniae</name>
    <dbReference type="NCBI Taxonomy" id="306902"/>
    <lineage>
        <taxon>Eukaryota</taxon>
        <taxon>Fungi</taxon>
        <taxon>Dikarya</taxon>
        <taxon>Ascomycota</taxon>
        <taxon>Saccharomycotina</taxon>
        <taxon>Pichiomycetes</taxon>
        <taxon>Metschnikowiaceae</taxon>
        <taxon>Clavispora</taxon>
    </lineage>
</organism>
<evidence type="ECO:0000313" key="2">
    <source>
        <dbReference type="Proteomes" id="UP000007703"/>
    </source>
</evidence>
<sequence length="268" mass="29987">MKDYIRNLLAEYNMTDCNPVKTPANKTNLDDLPDSTDLPCDENEYRSIVGKLLYAANTVRYDINYIVSKLSRYFASPKVKHMDAAKRVLRYLKGTPTFGLRYTSYAPNELFSYSDANLASEADTKSRSTTGSVVLYGGSPVSWRSKLQTLVALSTANSELVALCYTTQESVWLLNLLKDMNINCNASLFCDNQPAIKTVQSDALLEGTKHIRIKVDFVKQQLQCTVLSLQYVPTKLNCADMFTKAITDPLFSNLRQRCASGLSPIDLL</sequence>
<gene>
    <name evidence="1" type="ORF">CLUG_05878</name>
</gene>
<dbReference type="InterPro" id="IPR043502">
    <property type="entry name" value="DNA/RNA_pol_sf"/>
</dbReference>
<evidence type="ECO:0000313" key="1">
    <source>
        <dbReference type="EMBL" id="EEQ41750.1"/>
    </source>
</evidence>
<protein>
    <submittedName>
        <fullName evidence="1">Uncharacterized protein</fullName>
    </submittedName>
</protein>